<gene>
    <name evidence="1" type="ORF">pp2_258</name>
</gene>
<dbReference type="EMBL" id="JN849462">
    <property type="protein sequence ID" value="AFN37491.1"/>
    <property type="molecule type" value="Genomic_DNA"/>
</dbReference>
<sequence length="78" mass="8201">MKNFKSIATALLLTMTFSTGAFAHGSGGTLGGNLGLEMCKIGAINCGFPKQEVKVEKEAPKAEKAEVKEVKLPNDMTA</sequence>
<reference evidence="1 2" key="1">
    <citation type="journal article" date="2012" name="BMC Genomics">
        <title>Genome-wide characterization of vibrio phage phipp2 with unique arrangements of the mob-like genes.</title>
        <authorList>
            <person name="Lin Y.R."/>
            <person name="Lin C.S."/>
        </authorList>
    </citation>
    <scope>NUCLEOTIDE SEQUENCE [LARGE SCALE GENOMIC DNA]</scope>
</reference>
<protein>
    <submittedName>
        <fullName evidence="1">Uncharacterized protein</fullName>
    </submittedName>
</protein>
<dbReference type="Proteomes" id="UP000009015">
    <property type="component" value="Segment"/>
</dbReference>
<name>I6XCE3_9CAUD</name>
<evidence type="ECO:0000313" key="1">
    <source>
        <dbReference type="EMBL" id="AFN37491.1"/>
    </source>
</evidence>
<evidence type="ECO:0000313" key="2">
    <source>
        <dbReference type="Proteomes" id="UP000009015"/>
    </source>
</evidence>
<accession>I6XCE3</accession>
<proteinExistence type="predicted"/>
<organism evidence="1 2">
    <name type="scientific">Vibrio phage phi-pp2</name>
    <dbReference type="NCBI Taxonomy" id="1204514"/>
    <lineage>
        <taxon>Viruses</taxon>
        <taxon>Duplodnaviria</taxon>
        <taxon>Heunggongvirae</taxon>
        <taxon>Uroviricota</taxon>
        <taxon>Caudoviricetes</taxon>
        <taxon>Pantevenvirales</taxon>
        <taxon>Straboviridae</taxon>
        <taxon>Schizotequatrovirus</taxon>
        <taxon>Schizotequatrovirus KVP40</taxon>
    </lineage>
</organism>